<accession>A0A6G1M6W2</accession>
<evidence type="ECO:0000313" key="4">
    <source>
        <dbReference type="Proteomes" id="UP000614610"/>
    </source>
</evidence>
<reference evidence="1 3" key="1">
    <citation type="submission" date="2019-06" db="EMBL/GenBank/DDBJ databases">
        <authorList>
            <person name="Palmer J.M."/>
        </authorList>
    </citation>
    <scope>NUCLEOTIDE SEQUENCE</scope>
    <source>
        <strain evidence="2 3">TWF191</strain>
        <strain evidence="1">TWF679</strain>
    </source>
</reference>
<protein>
    <submittedName>
        <fullName evidence="1">Uncharacterized protein</fullName>
    </submittedName>
</protein>
<dbReference type="EMBL" id="WIWT01000094">
    <property type="protein sequence ID" value="KAF3201787.1"/>
    <property type="molecule type" value="Genomic_DNA"/>
</dbReference>
<dbReference type="AlphaFoldDB" id="A0A6G1M6W2"/>
<dbReference type="Proteomes" id="UP000614610">
    <property type="component" value="Unassembled WGS sequence"/>
</dbReference>
<dbReference type="Proteomes" id="UP000483672">
    <property type="component" value="Unassembled WGS sequence"/>
</dbReference>
<sequence length="174" mass="20418">MSKVASLSRDLYTRITTSNTFLYYFSKYAYAPDNWLWYFTGTEIEGRATFMMPDTIGDSSHYKSLYHHGGTHFYYYLDDPDTLEKQLKEAHMVGLIDWDRGDDQLGRLYLIGYDDMKRIHLGRTFFVSAVYPASLSHLARLYVGGEEPRRIVRPHQSFMEPDLDEEERAKKKSD</sequence>
<organism evidence="1 4">
    <name type="scientific">Orbilia oligospora</name>
    <name type="common">Nematode-trapping fungus</name>
    <name type="synonym">Arthrobotrys oligospora</name>
    <dbReference type="NCBI Taxonomy" id="2813651"/>
    <lineage>
        <taxon>Eukaryota</taxon>
        <taxon>Fungi</taxon>
        <taxon>Dikarya</taxon>
        <taxon>Ascomycota</taxon>
        <taxon>Pezizomycotina</taxon>
        <taxon>Orbiliomycetes</taxon>
        <taxon>Orbiliales</taxon>
        <taxon>Orbiliaceae</taxon>
        <taxon>Orbilia</taxon>
    </lineage>
</organism>
<comment type="caution">
    <text evidence="1">The sequence shown here is derived from an EMBL/GenBank/DDBJ whole genome shotgun (WGS) entry which is preliminary data.</text>
</comment>
<dbReference type="OrthoDB" id="5342088at2759"/>
<evidence type="ECO:0000313" key="3">
    <source>
        <dbReference type="Proteomes" id="UP000483672"/>
    </source>
</evidence>
<proteinExistence type="predicted"/>
<gene>
    <name evidence="2" type="ORF">TWF191_010855</name>
    <name evidence="1" type="ORF">TWF679_011231</name>
</gene>
<dbReference type="EMBL" id="WIPF01000009">
    <property type="protein sequence ID" value="KAF3230152.1"/>
    <property type="molecule type" value="Genomic_DNA"/>
</dbReference>
<evidence type="ECO:0000313" key="1">
    <source>
        <dbReference type="EMBL" id="KAF3201787.1"/>
    </source>
</evidence>
<evidence type="ECO:0000313" key="2">
    <source>
        <dbReference type="EMBL" id="KAF3230152.1"/>
    </source>
</evidence>
<name>A0A6G1M6W2_ORBOL</name>